<feature type="transmembrane region" description="Helical" evidence="5">
    <location>
        <begin position="285"/>
        <end position="304"/>
    </location>
</feature>
<reference evidence="8" key="1">
    <citation type="journal article" date="2019" name="Int. J. Syst. Evol. Microbiol.">
        <title>The Global Catalogue of Microorganisms (GCM) 10K type strain sequencing project: providing services to taxonomists for standard genome sequencing and annotation.</title>
        <authorList>
            <consortium name="The Broad Institute Genomics Platform"/>
            <consortium name="The Broad Institute Genome Sequencing Center for Infectious Disease"/>
            <person name="Wu L."/>
            <person name="Ma J."/>
        </authorList>
    </citation>
    <scope>NUCLEOTIDE SEQUENCE [LARGE SCALE GENOMIC DNA]</scope>
    <source>
        <strain evidence="8">NBRC 108894</strain>
    </source>
</reference>
<dbReference type="CDD" id="cd17393">
    <property type="entry name" value="MFS_MosC_like"/>
    <property type="match status" value="1"/>
</dbReference>
<comment type="subcellular location">
    <subcellularLocation>
        <location evidence="1">Cell membrane</location>
        <topology evidence="1">Multi-pass membrane protein</topology>
    </subcellularLocation>
</comment>
<dbReference type="Proteomes" id="UP001157034">
    <property type="component" value="Unassembled WGS sequence"/>
</dbReference>
<dbReference type="Gene3D" id="1.20.1250.20">
    <property type="entry name" value="MFS general substrate transporter like domains"/>
    <property type="match status" value="2"/>
</dbReference>
<evidence type="ECO:0000259" key="6">
    <source>
        <dbReference type="PROSITE" id="PS50850"/>
    </source>
</evidence>
<evidence type="ECO:0000256" key="5">
    <source>
        <dbReference type="SAM" id="Phobius"/>
    </source>
</evidence>
<organism evidence="7 8">
    <name type="scientific">Pseudolysinimonas kribbensis</name>
    <dbReference type="NCBI Taxonomy" id="433641"/>
    <lineage>
        <taxon>Bacteria</taxon>
        <taxon>Bacillati</taxon>
        <taxon>Actinomycetota</taxon>
        <taxon>Actinomycetes</taxon>
        <taxon>Micrococcales</taxon>
        <taxon>Microbacteriaceae</taxon>
        <taxon>Pseudolysinimonas</taxon>
    </lineage>
</organism>
<feature type="transmembrane region" description="Helical" evidence="5">
    <location>
        <begin position="214"/>
        <end position="234"/>
    </location>
</feature>
<accession>A0ABQ6K3S0</accession>
<keyword evidence="4 5" id="KW-0472">Membrane</keyword>
<dbReference type="SUPFAM" id="SSF103473">
    <property type="entry name" value="MFS general substrate transporter"/>
    <property type="match status" value="1"/>
</dbReference>
<keyword evidence="2 5" id="KW-0812">Transmembrane</keyword>
<proteinExistence type="predicted"/>
<dbReference type="InterPro" id="IPR036259">
    <property type="entry name" value="MFS_trans_sf"/>
</dbReference>
<feature type="transmembrane region" description="Helical" evidence="5">
    <location>
        <begin position="107"/>
        <end position="127"/>
    </location>
</feature>
<gene>
    <name evidence="7" type="ORF">GCM10025881_19320</name>
</gene>
<evidence type="ECO:0000313" key="7">
    <source>
        <dbReference type="EMBL" id="GMA95108.1"/>
    </source>
</evidence>
<feature type="domain" description="Major facilitator superfamily (MFS) profile" evidence="6">
    <location>
        <begin position="16"/>
        <end position="396"/>
    </location>
</feature>
<evidence type="ECO:0000256" key="2">
    <source>
        <dbReference type="ARBA" id="ARBA00022692"/>
    </source>
</evidence>
<dbReference type="InterPro" id="IPR011701">
    <property type="entry name" value="MFS"/>
</dbReference>
<feature type="transmembrane region" description="Helical" evidence="5">
    <location>
        <begin position="339"/>
        <end position="361"/>
    </location>
</feature>
<evidence type="ECO:0000256" key="3">
    <source>
        <dbReference type="ARBA" id="ARBA00022989"/>
    </source>
</evidence>
<sequence>MTASATTTRSPRVTAWRTAVFAIFATNGLGISAVISRTPTIRDELHITVAEVGVLIVAASIGAIVGLLLSSHIVHWLGGRRTIAITLSACGIGVAGIGLGAALGSYAVAWISLLVYGAASSICDVGMNVEGAGVERASGTAIMPWFHAAWSLGGVISAGLGSIAAFAGIPPVVHFAVIGAIIVASAIVATRFIPRVDPDAADEPRLTFRERMSVWLEPRTLLIGVVMLGMAFAEGSANDWLALGVHDDRHFNDGQAALAFGTFATAMTVGRILGVPLINRLGRVVSLRAAAIAALLGLALVILVPVPAVTYIAIAVWGLGASLGFPVGISAAGDEPAKAAARVSVVATLAYGAFLVGPPVIGFVGQHVGVLNALWIVFGLIVIAALAIPAARPRGRRTTPIREPRLAGCVSSSPVAPWTTRAGSRRTFRSRRGCSY</sequence>
<protein>
    <submittedName>
        <fullName evidence="7">MFS transporter</fullName>
    </submittedName>
</protein>
<dbReference type="PANTHER" id="PTHR23514">
    <property type="entry name" value="BYPASS OF STOP CODON PROTEIN 6"/>
    <property type="match status" value="1"/>
</dbReference>
<evidence type="ECO:0000313" key="8">
    <source>
        <dbReference type="Proteomes" id="UP001157034"/>
    </source>
</evidence>
<feature type="transmembrane region" description="Helical" evidence="5">
    <location>
        <begin position="310"/>
        <end position="332"/>
    </location>
</feature>
<feature type="transmembrane region" description="Helical" evidence="5">
    <location>
        <begin position="148"/>
        <end position="169"/>
    </location>
</feature>
<feature type="transmembrane region" description="Helical" evidence="5">
    <location>
        <begin position="373"/>
        <end position="391"/>
    </location>
</feature>
<name>A0ABQ6K3S0_9MICO</name>
<dbReference type="PANTHER" id="PTHR23514:SF13">
    <property type="entry name" value="INNER MEMBRANE PROTEIN YBJJ"/>
    <property type="match status" value="1"/>
</dbReference>
<dbReference type="Pfam" id="PF07690">
    <property type="entry name" value="MFS_1"/>
    <property type="match status" value="2"/>
</dbReference>
<comment type="caution">
    <text evidence="7">The sequence shown here is derived from an EMBL/GenBank/DDBJ whole genome shotgun (WGS) entry which is preliminary data.</text>
</comment>
<dbReference type="EMBL" id="BSVB01000001">
    <property type="protein sequence ID" value="GMA95108.1"/>
    <property type="molecule type" value="Genomic_DNA"/>
</dbReference>
<dbReference type="PROSITE" id="PS50850">
    <property type="entry name" value="MFS"/>
    <property type="match status" value="1"/>
</dbReference>
<feature type="transmembrane region" description="Helical" evidence="5">
    <location>
        <begin position="175"/>
        <end position="193"/>
    </location>
</feature>
<keyword evidence="8" id="KW-1185">Reference proteome</keyword>
<feature type="transmembrane region" description="Helical" evidence="5">
    <location>
        <begin position="82"/>
        <end position="101"/>
    </location>
</feature>
<dbReference type="InterPro" id="IPR051788">
    <property type="entry name" value="MFS_Transporter"/>
</dbReference>
<evidence type="ECO:0000256" key="1">
    <source>
        <dbReference type="ARBA" id="ARBA00004651"/>
    </source>
</evidence>
<feature type="transmembrane region" description="Helical" evidence="5">
    <location>
        <begin position="47"/>
        <end position="70"/>
    </location>
</feature>
<dbReference type="InterPro" id="IPR020846">
    <property type="entry name" value="MFS_dom"/>
</dbReference>
<evidence type="ECO:0000256" key="4">
    <source>
        <dbReference type="ARBA" id="ARBA00023136"/>
    </source>
</evidence>
<keyword evidence="3 5" id="KW-1133">Transmembrane helix</keyword>
<feature type="transmembrane region" description="Helical" evidence="5">
    <location>
        <begin position="254"/>
        <end position="273"/>
    </location>
</feature>
<feature type="transmembrane region" description="Helical" evidence="5">
    <location>
        <begin position="15"/>
        <end position="35"/>
    </location>
</feature>